<accession>X0XNE8</accession>
<feature type="non-terminal residue" evidence="1">
    <location>
        <position position="154"/>
    </location>
</feature>
<organism evidence="1">
    <name type="scientific">marine sediment metagenome</name>
    <dbReference type="NCBI Taxonomy" id="412755"/>
    <lineage>
        <taxon>unclassified sequences</taxon>
        <taxon>metagenomes</taxon>
        <taxon>ecological metagenomes</taxon>
    </lineage>
</organism>
<sequence>MAARDIMPWISPRGGTYEVRWGPLFATAEVFFEGEPVNTDPAGAGTYLEPPDDQSEWVLADMDTVGNVCGIAAAGPGAANINPQTGNTYVVGDAIPYWPADQGTLFITRHFSAAGDTTTAVVPAQTDVGEIYQINNSATAGIGLLGWGLEQDPG</sequence>
<gene>
    <name evidence="1" type="ORF">S01H1_78295</name>
</gene>
<proteinExistence type="predicted"/>
<dbReference type="EMBL" id="BARS01052683">
    <property type="protein sequence ID" value="GAG44694.1"/>
    <property type="molecule type" value="Genomic_DNA"/>
</dbReference>
<evidence type="ECO:0000313" key="1">
    <source>
        <dbReference type="EMBL" id="GAG44694.1"/>
    </source>
</evidence>
<reference evidence="1" key="1">
    <citation type="journal article" date="2014" name="Front. Microbiol.">
        <title>High frequency of phylogenetically diverse reductive dehalogenase-homologous genes in deep subseafloor sedimentary metagenomes.</title>
        <authorList>
            <person name="Kawai M."/>
            <person name="Futagami T."/>
            <person name="Toyoda A."/>
            <person name="Takaki Y."/>
            <person name="Nishi S."/>
            <person name="Hori S."/>
            <person name="Arai W."/>
            <person name="Tsubouchi T."/>
            <person name="Morono Y."/>
            <person name="Uchiyama I."/>
            <person name="Ito T."/>
            <person name="Fujiyama A."/>
            <person name="Inagaki F."/>
            <person name="Takami H."/>
        </authorList>
    </citation>
    <scope>NUCLEOTIDE SEQUENCE</scope>
    <source>
        <strain evidence="1">Expedition CK06-06</strain>
    </source>
</reference>
<protein>
    <submittedName>
        <fullName evidence="1">Uncharacterized protein</fullName>
    </submittedName>
</protein>
<name>X0XNE8_9ZZZZ</name>
<comment type="caution">
    <text evidence="1">The sequence shown here is derived from an EMBL/GenBank/DDBJ whole genome shotgun (WGS) entry which is preliminary data.</text>
</comment>
<dbReference type="AlphaFoldDB" id="X0XNE8"/>